<dbReference type="RefSeq" id="WP_012945834.1">
    <property type="nucleotide sequence ID" value="NC_013746.1"/>
</dbReference>
<protein>
    <submittedName>
        <fullName evidence="1">Uncharacterized protein</fullName>
    </submittedName>
</protein>
<dbReference type="KEGG" id="htu:Htur_4827"/>
<dbReference type="GeneID" id="8745457"/>
<name>D2S2J4_HALTV</name>
<dbReference type="EMBL" id="CP001863">
    <property type="protein sequence ID" value="ADB63591.1"/>
    <property type="molecule type" value="Genomic_DNA"/>
</dbReference>
<keyword evidence="1" id="KW-0614">Plasmid</keyword>
<reference evidence="1 2" key="1">
    <citation type="journal article" date="2010" name="Stand. Genomic Sci.">
        <title>Complete genome sequence of Haloterrigena turkmenica type strain (4k).</title>
        <authorList>
            <person name="Saunders E."/>
            <person name="Tindall B.J."/>
            <person name="Fahnrich R."/>
            <person name="Lapidus A."/>
            <person name="Copeland A."/>
            <person name="Del Rio T.G."/>
            <person name="Lucas S."/>
            <person name="Chen F."/>
            <person name="Tice H."/>
            <person name="Cheng J.F."/>
            <person name="Han C."/>
            <person name="Detter J.C."/>
            <person name="Bruce D."/>
            <person name="Goodwin L."/>
            <person name="Chain P."/>
            <person name="Pitluck S."/>
            <person name="Pati A."/>
            <person name="Ivanova N."/>
            <person name="Mavromatis K."/>
            <person name="Chen A."/>
            <person name="Palaniappan K."/>
            <person name="Land M."/>
            <person name="Hauser L."/>
            <person name="Chang Y.J."/>
            <person name="Jeffries C.D."/>
            <person name="Brettin T."/>
            <person name="Rohde M."/>
            <person name="Goker M."/>
            <person name="Bristow J."/>
            <person name="Eisen J.A."/>
            <person name="Markowitz V."/>
            <person name="Hugenholtz P."/>
            <person name="Klenk H.P."/>
            <person name="Kyrpides N.C."/>
        </authorList>
    </citation>
    <scope>NUCLEOTIDE SEQUENCE [LARGE SCALE GENOMIC DNA]</scope>
    <source>
        <strain evidence="2">ATCC 51198 / DSM 5511 / JCM 9101 / NCIMB 13204 / VKM B-1734 / 4k</strain>
    </source>
</reference>
<dbReference type="AlphaFoldDB" id="D2S2J4"/>
<dbReference type="HOGENOM" id="CLU_2712722_0_0_2"/>
<accession>D2S2J4</accession>
<dbReference type="Proteomes" id="UP000001903">
    <property type="component" value="Plasmid pHTUR03"/>
</dbReference>
<organism evidence="1 2">
    <name type="scientific">Haloterrigena turkmenica (strain ATCC 51198 / DSM 5511 / JCM 9101 / NCIMB 13204 / VKM B-1734 / 4k)</name>
    <name type="common">Halococcus turkmenicus</name>
    <dbReference type="NCBI Taxonomy" id="543526"/>
    <lineage>
        <taxon>Archaea</taxon>
        <taxon>Methanobacteriati</taxon>
        <taxon>Methanobacteriota</taxon>
        <taxon>Stenosarchaea group</taxon>
        <taxon>Halobacteria</taxon>
        <taxon>Halobacteriales</taxon>
        <taxon>Natrialbaceae</taxon>
        <taxon>Haloterrigena</taxon>
    </lineage>
</organism>
<keyword evidence="2" id="KW-1185">Reference proteome</keyword>
<evidence type="ECO:0000313" key="2">
    <source>
        <dbReference type="Proteomes" id="UP000001903"/>
    </source>
</evidence>
<gene>
    <name evidence="1" type="ordered locus">Htur_4827</name>
</gene>
<sequence length="72" mass="8044">MLGTLVDGSSGEDWINDRIIALHDGIYVRRHREPDLIQMISARLNEGMHGSSTNGLVAQVFQEKDHKQACVL</sequence>
<evidence type="ECO:0000313" key="1">
    <source>
        <dbReference type="EMBL" id="ADB63591.1"/>
    </source>
</evidence>
<geneLocation type="plasmid" evidence="1 2">
    <name>pHTUR03</name>
</geneLocation>
<proteinExistence type="predicted"/>